<dbReference type="PANTHER" id="PTHR33695:SF1">
    <property type="entry name" value="LIPOPROTEIN SIGNAL PEPTIDASE"/>
    <property type="match status" value="1"/>
</dbReference>
<proteinExistence type="inferred from homology"/>
<evidence type="ECO:0000256" key="8">
    <source>
        <dbReference type="ARBA" id="ARBA00023136"/>
    </source>
</evidence>
<dbReference type="RefSeq" id="WP_286343469.1">
    <property type="nucleotide sequence ID" value="NZ_AP027732.1"/>
</dbReference>
<feature type="transmembrane region" description="Helical" evidence="9">
    <location>
        <begin position="134"/>
        <end position="165"/>
    </location>
</feature>
<dbReference type="Proteomes" id="UP001321486">
    <property type="component" value="Chromosome"/>
</dbReference>
<comment type="subcellular location">
    <subcellularLocation>
        <location evidence="9">Cell membrane</location>
        <topology evidence="9">Multi-pass membrane protein</topology>
    </subcellularLocation>
</comment>
<feature type="active site" evidence="9">
    <location>
        <position position="131"/>
    </location>
</feature>
<comment type="similarity">
    <text evidence="1 9 11">Belongs to the peptidase A8 family.</text>
</comment>
<comment type="catalytic activity">
    <reaction evidence="9 10">
        <text>Release of signal peptides from bacterial membrane prolipoproteins. Hydrolyzes -Xaa-Yaa-Zaa-|-(S,diacylglyceryl)Cys-, in which Xaa is hydrophobic (preferably Leu), and Yaa (Ala or Ser) and Zaa (Gly or Ala) have small, neutral side chains.</text>
        <dbReference type="EC" id="3.4.23.36"/>
    </reaction>
</comment>
<dbReference type="HAMAP" id="MF_00161">
    <property type="entry name" value="LspA"/>
    <property type="match status" value="1"/>
</dbReference>
<keyword evidence="4 9" id="KW-0812">Transmembrane</keyword>
<keyword evidence="13" id="KW-0449">Lipoprotein</keyword>
<evidence type="ECO:0000256" key="2">
    <source>
        <dbReference type="ARBA" id="ARBA00022475"/>
    </source>
</evidence>
<keyword evidence="7 9" id="KW-1133">Transmembrane helix</keyword>
<evidence type="ECO:0000256" key="3">
    <source>
        <dbReference type="ARBA" id="ARBA00022670"/>
    </source>
</evidence>
<comment type="pathway">
    <text evidence="9">Protein modification; lipoprotein biosynthesis (signal peptide cleavage).</text>
</comment>
<keyword evidence="8 9" id="KW-0472">Membrane</keyword>
<evidence type="ECO:0000256" key="12">
    <source>
        <dbReference type="SAM" id="MobiDB-lite"/>
    </source>
</evidence>
<evidence type="ECO:0000313" key="14">
    <source>
        <dbReference type="Proteomes" id="UP001321486"/>
    </source>
</evidence>
<dbReference type="NCBIfam" id="TIGR00077">
    <property type="entry name" value="lspA"/>
    <property type="match status" value="1"/>
</dbReference>
<evidence type="ECO:0000256" key="4">
    <source>
        <dbReference type="ARBA" id="ARBA00022692"/>
    </source>
</evidence>
<keyword evidence="5 9" id="KW-0064">Aspartyl protease</keyword>
<keyword evidence="6 9" id="KW-0378">Hydrolase</keyword>
<feature type="active site" evidence="9">
    <location>
        <position position="147"/>
    </location>
</feature>
<dbReference type="PROSITE" id="PS00855">
    <property type="entry name" value="SPASE_II"/>
    <property type="match status" value="1"/>
</dbReference>
<feature type="region of interest" description="Disordered" evidence="12">
    <location>
        <begin position="178"/>
        <end position="230"/>
    </location>
</feature>
<accession>A0ABN6Y3A6</accession>
<dbReference type="InterPro" id="IPR001872">
    <property type="entry name" value="Peptidase_A8"/>
</dbReference>
<evidence type="ECO:0000256" key="1">
    <source>
        <dbReference type="ARBA" id="ARBA00006139"/>
    </source>
</evidence>
<evidence type="ECO:0000256" key="11">
    <source>
        <dbReference type="RuleBase" id="RU004181"/>
    </source>
</evidence>
<dbReference type="PANTHER" id="PTHR33695">
    <property type="entry name" value="LIPOPROTEIN SIGNAL PEPTIDASE"/>
    <property type="match status" value="1"/>
</dbReference>
<keyword evidence="3 9" id="KW-0645">Protease</keyword>
<gene>
    <name evidence="9 13" type="primary">lspA</name>
    <name evidence="13" type="ORF">GCM10025867_26910</name>
</gene>
<organism evidence="13 14">
    <name type="scientific">Frondihabitans sucicola</name>
    <dbReference type="NCBI Taxonomy" id="1268041"/>
    <lineage>
        <taxon>Bacteria</taxon>
        <taxon>Bacillati</taxon>
        <taxon>Actinomycetota</taxon>
        <taxon>Actinomycetes</taxon>
        <taxon>Micrococcales</taxon>
        <taxon>Microbacteriaceae</taxon>
        <taxon>Frondihabitans</taxon>
    </lineage>
</organism>
<feature type="transmembrane region" description="Helical" evidence="9">
    <location>
        <begin position="97"/>
        <end position="114"/>
    </location>
</feature>
<feature type="transmembrane region" description="Helical" evidence="9">
    <location>
        <begin position="64"/>
        <end position="90"/>
    </location>
</feature>
<dbReference type="EC" id="3.4.23.36" evidence="9"/>
<sequence>MARTNTAATKASVRILLTLAFVAVIVYLLDQGTKYLVVHGLALGEDVDVLGPWLRLHFVKNPGAAFSLATGSTWIFSLAAAAVVVAIVVFARRIHSFRWALMLGMLLGGTLGNLTDRLFREPGFGVGHVVDFIYLPWILPAIFNVADTFIVSSMGLLLLLTLLGVGLDGRRASKRDVVPHEGEHLAGSSDDGLLEAGSDGTVHVEGEPGNLAHRRAAHIEPSTPASRDDS</sequence>
<comment type="function">
    <text evidence="9 10">This protein specifically catalyzes the removal of signal peptides from prolipoproteins.</text>
</comment>
<keyword evidence="2 9" id="KW-1003">Cell membrane</keyword>
<protein>
    <recommendedName>
        <fullName evidence="9">Lipoprotein signal peptidase</fullName>
        <ecNumber evidence="9">3.4.23.36</ecNumber>
    </recommendedName>
    <alternativeName>
        <fullName evidence="9">Prolipoprotein signal peptidase</fullName>
    </alternativeName>
    <alternativeName>
        <fullName evidence="9">Signal peptidase II</fullName>
        <shortName evidence="9">SPase II</shortName>
    </alternativeName>
</protein>
<evidence type="ECO:0000256" key="5">
    <source>
        <dbReference type="ARBA" id="ARBA00022750"/>
    </source>
</evidence>
<dbReference type="EMBL" id="AP027732">
    <property type="protein sequence ID" value="BDZ50450.1"/>
    <property type="molecule type" value="Genomic_DNA"/>
</dbReference>
<evidence type="ECO:0000313" key="13">
    <source>
        <dbReference type="EMBL" id="BDZ50450.1"/>
    </source>
</evidence>
<dbReference type="PRINTS" id="PR00781">
    <property type="entry name" value="LIPOSIGPTASE"/>
</dbReference>
<keyword evidence="14" id="KW-1185">Reference proteome</keyword>
<name>A0ABN6Y3A6_9MICO</name>
<feature type="transmembrane region" description="Helical" evidence="9">
    <location>
        <begin position="12"/>
        <end position="29"/>
    </location>
</feature>
<dbReference type="Pfam" id="PF01252">
    <property type="entry name" value="Peptidase_A8"/>
    <property type="match status" value="1"/>
</dbReference>
<evidence type="ECO:0000256" key="6">
    <source>
        <dbReference type="ARBA" id="ARBA00022801"/>
    </source>
</evidence>
<evidence type="ECO:0000256" key="7">
    <source>
        <dbReference type="ARBA" id="ARBA00022989"/>
    </source>
</evidence>
<reference evidence="14" key="1">
    <citation type="journal article" date="2019" name="Int. J. Syst. Evol. Microbiol.">
        <title>The Global Catalogue of Microorganisms (GCM) 10K type strain sequencing project: providing services to taxonomists for standard genome sequencing and annotation.</title>
        <authorList>
            <consortium name="The Broad Institute Genomics Platform"/>
            <consortium name="The Broad Institute Genome Sequencing Center for Infectious Disease"/>
            <person name="Wu L."/>
            <person name="Ma J."/>
        </authorList>
    </citation>
    <scope>NUCLEOTIDE SEQUENCE [LARGE SCALE GENOMIC DNA]</scope>
    <source>
        <strain evidence="14">NBRC 108728</strain>
    </source>
</reference>
<evidence type="ECO:0000256" key="9">
    <source>
        <dbReference type="HAMAP-Rule" id="MF_00161"/>
    </source>
</evidence>
<evidence type="ECO:0000256" key="10">
    <source>
        <dbReference type="RuleBase" id="RU000594"/>
    </source>
</evidence>